<protein>
    <recommendedName>
        <fullName evidence="7">UvrD-like helicase ATP-binding domain-containing protein</fullName>
    </recommendedName>
</protein>
<keyword evidence="3 5" id="KW-0347">Helicase</keyword>
<reference evidence="8" key="1">
    <citation type="submission" date="2010-05" db="EMBL/GenBank/DDBJ databases">
        <title>The draft genome of Desulfonatronospira thiodismutans ASO3-1.</title>
        <authorList>
            <consortium name="US DOE Joint Genome Institute (JGI-PGF)"/>
            <person name="Lucas S."/>
            <person name="Copeland A."/>
            <person name="Lapidus A."/>
            <person name="Cheng J.-F."/>
            <person name="Bruce D."/>
            <person name="Goodwin L."/>
            <person name="Pitluck S."/>
            <person name="Chertkov O."/>
            <person name="Brettin T."/>
            <person name="Detter J.C."/>
            <person name="Han C."/>
            <person name="Land M.L."/>
            <person name="Hauser L."/>
            <person name="Kyrpides N."/>
            <person name="Mikhailova N."/>
            <person name="Muyzer G."/>
            <person name="Woyke T."/>
        </authorList>
    </citation>
    <scope>NUCLEOTIDE SEQUENCE [LARGE SCALE GENOMIC DNA]</scope>
    <source>
        <strain evidence="8">ASO3-1</strain>
    </source>
</reference>
<dbReference type="SUPFAM" id="SSF52540">
    <property type="entry name" value="P-loop containing nucleoside triphosphate hydrolases"/>
    <property type="match status" value="1"/>
</dbReference>
<dbReference type="eggNOG" id="COG0210">
    <property type="taxonomic scope" value="Bacteria"/>
</dbReference>
<sequence>MDDNFIKAEEDRLQDVCRIADIYARSRLEKASEFAEEVKQLEEERLKSQSSLEKDRLTREIRQRAPLDPSRFNPAFEYPDAPYLAGLVIKDDDAKIGRRHYLFGKQGLADVRTQAQVVIDWRDARISRLYYEWEEGEEYEEDINGKERTGVIQKKISYGIRQRELLSIRTGREFIEKRNGSWKPEDGENISITRKEESGDHRLTDIISLISPEQFSLITREHEGCFYLTGGAGSGKTTVALHRLSYLLYNYPDRFRPQRCLVVMFNRSLRDYIAQTSKDLLTDRMPVETFHSWADKALKAMGIKVNFSSREGQGLSYIKKSASFFQALCAHIEQQPFPGDYLQDLGMFLKNRSLLQQHLKKSRRLDELVREGENILTGTRKALSFDDAGILLYLAGQRNKESCIPGVLGWYDHVLVDEAQDLSLTELKALSMASSSSRSMTVCADRKQKILDFVDSGGFDAFQLDLKKNNLLSGELSVSYRSTAQIMKLASQVSGYNPGRIAHEGPEPKFHSFPDEQSALQSLRRGMENIVRSEPGGLFAVICRYKKEALTVIKALQGIPGARLQTQEPSFKPGILVTNVHQVKGLEFSGVIIWNPHQKAYPDTPAGRNLLYVALTRAGKKLAVYYYQPLATLLLPH</sequence>
<evidence type="ECO:0000256" key="3">
    <source>
        <dbReference type="ARBA" id="ARBA00022806"/>
    </source>
</evidence>
<evidence type="ECO:0000313" key="8">
    <source>
        <dbReference type="EMBL" id="EFI32916.1"/>
    </source>
</evidence>
<proteinExistence type="predicted"/>
<feature type="binding site" evidence="5">
    <location>
        <begin position="230"/>
        <end position="237"/>
    </location>
    <ligand>
        <name>ATP</name>
        <dbReference type="ChEBI" id="CHEBI:30616"/>
    </ligand>
</feature>
<dbReference type="OrthoDB" id="7211215at2"/>
<evidence type="ECO:0000256" key="4">
    <source>
        <dbReference type="ARBA" id="ARBA00022840"/>
    </source>
</evidence>
<keyword evidence="9" id="KW-1185">Reference proteome</keyword>
<evidence type="ECO:0000256" key="6">
    <source>
        <dbReference type="SAM" id="Coils"/>
    </source>
</evidence>
<dbReference type="Pfam" id="PF00580">
    <property type="entry name" value="UvrD-helicase"/>
    <property type="match status" value="1"/>
</dbReference>
<dbReference type="PANTHER" id="PTHR11070">
    <property type="entry name" value="UVRD / RECB / PCRA DNA HELICASE FAMILY MEMBER"/>
    <property type="match status" value="1"/>
</dbReference>
<feature type="coiled-coil region" evidence="6">
    <location>
        <begin position="24"/>
        <end position="51"/>
    </location>
</feature>
<evidence type="ECO:0000256" key="1">
    <source>
        <dbReference type="ARBA" id="ARBA00022741"/>
    </source>
</evidence>
<dbReference type="GO" id="GO:0005829">
    <property type="term" value="C:cytosol"/>
    <property type="evidence" value="ECO:0007669"/>
    <property type="project" value="TreeGrafter"/>
</dbReference>
<comment type="caution">
    <text evidence="8">The sequence shown here is derived from an EMBL/GenBank/DDBJ whole genome shotgun (WGS) entry which is preliminary data.</text>
</comment>
<dbReference type="InterPro" id="IPR027785">
    <property type="entry name" value="UvrD-like_helicase_C"/>
</dbReference>
<evidence type="ECO:0000313" key="9">
    <source>
        <dbReference type="Proteomes" id="UP000005496"/>
    </source>
</evidence>
<evidence type="ECO:0000256" key="2">
    <source>
        <dbReference type="ARBA" id="ARBA00022801"/>
    </source>
</evidence>
<keyword evidence="6" id="KW-0175">Coiled coil</keyword>
<dbReference type="Gene3D" id="3.40.50.300">
    <property type="entry name" value="P-loop containing nucleotide triphosphate hydrolases"/>
    <property type="match status" value="2"/>
</dbReference>
<dbReference type="GO" id="GO:0003677">
    <property type="term" value="F:DNA binding"/>
    <property type="evidence" value="ECO:0007669"/>
    <property type="project" value="InterPro"/>
</dbReference>
<dbReference type="Pfam" id="PF13538">
    <property type="entry name" value="UvrD_C_2"/>
    <property type="match status" value="1"/>
</dbReference>
<evidence type="ECO:0000259" key="7">
    <source>
        <dbReference type="PROSITE" id="PS51198"/>
    </source>
</evidence>
<dbReference type="GO" id="GO:0005524">
    <property type="term" value="F:ATP binding"/>
    <property type="evidence" value="ECO:0007669"/>
    <property type="project" value="UniProtKB-UniRule"/>
</dbReference>
<dbReference type="InterPro" id="IPR027417">
    <property type="entry name" value="P-loop_NTPase"/>
</dbReference>
<dbReference type="Proteomes" id="UP000005496">
    <property type="component" value="Unassembled WGS sequence"/>
</dbReference>
<evidence type="ECO:0000256" key="5">
    <source>
        <dbReference type="PROSITE-ProRule" id="PRU00560"/>
    </source>
</evidence>
<organism evidence="8 9">
    <name type="scientific">Desulfonatronospira thiodismutans ASO3-1</name>
    <dbReference type="NCBI Taxonomy" id="555779"/>
    <lineage>
        <taxon>Bacteria</taxon>
        <taxon>Pseudomonadati</taxon>
        <taxon>Thermodesulfobacteriota</taxon>
        <taxon>Desulfovibrionia</taxon>
        <taxon>Desulfovibrionales</taxon>
        <taxon>Desulfonatronovibrionaceae</taxon>
        <taxon>Desulfonatronospira</taxon>
    </lineage>
</organism>
<dbReference type="InterPro" id="IPR000212">
    <property type="entry name" value="DNA_helicase_UvrD/REP"/>
</dbReference>
<dbReference type="GO" id="GO:0016787">
    <property type="term" value="F:hydrolase activity"/>
    <property type="evidence" value="ECO:0007669"/>
    <property type="project" value="UniProtKB-UniRule"/>
</dbReference>
<dbReference type="RefSeq" id="WP_008871609.1">
    <property type="nucleotide sequence ID" value="NZ_ACJN02000004.1"/>
</dbReference>
<keyword evidence="1 5" id="KW-0547">Nucleotide-binding</keyword>
<name>D6SUD6_9BACT</name>
<dbReference type="InterPro" id="IPR014016">
    <property type="entry name" value="UvrD-like_ATP-bd"/>
</dbReference>
<dbReference type="GO" id="GO:0043138">
    <property type="term" value="F:3'-5' DNA helicase activity"/>
    <property type="evidence" value="ECO:0007669"/>
    <property type="project" value="TreeGrafter"/>
</dbReference>
<dbReference type="PANTHER" id="PTHR11070:SF17">
    <property type="entry name" value="DNA HELICASE IV"/>
    <property type="match status" value="1"/>
</dbReference>
<dbReference type="EMBL" id="ACJN02000004">
    <property type="protein sequence ID" value="EFI32916.1"/>
    <property type="molecule type" value="Genomic_DNA"/>
</dbReference>
<keyword evidence="2 5" id="KW-0378">Hydrolase</keyword>
<keyword evidence="4 5" id="KW-0067">ATP-binding</keyword>
<gene>
    <name evidence="8" type="ORF">Dthio_PD0230</name>
</gene>
<feature type="domain" description="UvrD-like helicase ATP-binding" evidence="7">
    <location>
        <begin position="209"/>
        <end position="483"/>
    </location>
</feature>
<dbReference type="GO" id="GO:0000725">
    <property type="term" value="P:recombinational repair"/>
    <property type="evidence" value="ECO:0007669"/>
    <property type="project" value="TreeGrafter"/>
</dbReference>
<accession>D6SUD6</accession>
<dbReference type="AlphaFoldDB" id="D6SUD6"/>
<dbReference type="PROSITE" id="PS51198">
    <property type="entry name" value="UVRD_HELICASE_ATP_BIND"/>
    <property type="match status" value="1"/>
</dbReference>